<reference evidence="1" key="1">
    <citation type="submission" date="2020-02" db="EMBL/GenBank/DDBJ databases">
        <authorList>
            <person name="Scholz U."/>
            <person name="Mascher M."/>
            <person name="Fiebig A."/>
        </authorList>
    </citation>
    <scope>NUCLEOTIDE SEQUENCE</scope>
</reference>
<proteinExistence type="predicted"/>
<evidence type="ECO:0000313" key="2">
    <source>
        <dbReference type="Proteomes" id="UP000663760"/>
    </source>
</evidence>
<protein>
    <submittedName>
        <fullName evidence="1">Uncharacterized protein</fullName>
    </submittedName>
</protein>
<keyword evidence="2" id="KW-1185">Reference proteome</keyword>
<organism evidence="1 2">
    <name type="scientific">Spirodela intermedia</name>
    <name type="common">Intermediate duckweed</name>
    <dbReference type="NCBI Taxonomy" id="51605"/>
    <lineage>
        <taxon>Eukaryota</taxon>
        <taxon>Viridiplantae</taxon>
        <taxon>Streptophyta</taxon>
        <taxon>Embryophyta</taxon>
        <taxon>Tracheophyta</taxon>
        <taxon>Spermatophyta</taxon>
        <taxon>Magnoliopsida</taxon>
        <taxon>Liliopsida</taxon>
        <taxon>Araceae</taxon>
        <taxon>Lemnoideae</taxon>
        <taxon>Spirodela</taxon>
    </lineage>
</organism>
<dbReference type="Proteomes" id="UP000663760">
    <property type="component" value="Chromosome 10"/>
</dbReference>
<accession>A0A7I8KZR1</accession>
<dbReference type="AlphaFoldDB" id="A0A7I8KZR1"/>
<dbReference type="EMBL" id="LR746273">
    <property type="protein sequence ID" value="CAA7403260.1"/>
    <property type="molecule type" value="Genomic_DNA"/>
</dbReference>
<gene>
    <name evidence="1" type="ORF">SI8410_10013938</name>
</gene>
<sequence length="99" mass="11098">MAPRNHDIRQQHLLACRRLLCRPLFLALGCLGTRKDGSPKACIEILSKALAKNSRKSITEKWKLPDHLFPHSERSLSNDTAGREEVYLSLTGIETVSST</sequence>
<name>A0A7I8KZR1_SPIIN</name>
<evidence type="ECO:0000313" key="1">
    <source>
        <dbReference type="EMBL" id="CAA7403260.1"/>
    </source>
</evidence>